<evidence type="ECO:0000256" key="2">
    <source>
        <dbReference type="ARBA" id="ARBA00022679"/>
    </source>
</evidence>
<organism evidence="12">
    <name type="scientific">Hexamita inflata</name>
    <dbReference type="NCBI Taxonomy" id="28002"/>
    <lineage>
        <taxon>Eukaryota</taxon>
        <taxon>Metamonada</taxon>
        <taxon>Diplomonadida</taxon>
        <taxon>Hexamitidae</taxon>
        <taxon>Hexamitinae</taxon>
        <taxon>Hexamita</taxon>
    </lineage>
</organism>
<comment type="caution">
    <text evidence="12">The sequence shown here is derived from an EMBL/GenBank/DDBJ whole genome shotgun (WGS) entry which is preliminary data.</text>
</comment>
<dbReference type="PANTHER" id="PTHR22883">
    <property type="entry name" value="ZINC FINGER DHHC DOMAIN CONTAINING PROTEIN"/>
    <property type="match status" value="1"/>
</dbReference>
<keyword evidence="3 10" id="KW-0812">Transmembrane</keyword>
<keyword evidence="5 10" id="KW-0472">Membrane</keyword>
<dbReference type="Pfam" id="PF01529">
    <property type="entry name" value="DHHC"/>
    <property type="match status" value="1"/>
</dbReference>
<evidence type="ECO:0000256" key="8">
    <source>
        <dbReference type="ARBA" id="ARBA00023315"/>
    </source>
</evidence>
<keyword evidence="14" id="KW-1185">Reference proteome</keyword>
<comment type="subcellular location">
    <subcellularLocation>
        <location evidence="1">Endomembrane system</location>
        <topology evidence="1">Multi-pass membrane protein</topology>
    </subcellularLocation>
</comment>
<dbReference type="EMBL" id="CAXDID020000043">
    <property type="protein sequence ID" value="CAL6001346.1"/>
    <property type="molecule type" value="Genomic_DNA"/>
</dbReference>
<dbReference type="PROSITE" id="PS50216">
    <property type="entry name" value="DHHC"/>
    <property type="match status" value="1"/>
</dbReference>
<feature type="transmembrane region" description="Helical" evidence="10">
    <location>
        <begin position="231"/>
        <end position="254"/>
    </location>
</feature>
<evidence type="ECO:0000259" key="11">
    <source>
        <dbReference type="Pfam" id="PF01529"/>
    </source>
</evidence>
<feature type="transmembrane region" description="Helical" evidence="10">
    <location>
        <begin position="46"/>
        <end position="64"/>
    </location>
</feature>
<keyword evidence="8 10" id="KW-0012">Acyltransferase</keyword>
<dbReference type="Proteomes" id="UP001642409">
    <property type="component" value="Unassembled WGS sequence"/>
</dbReference>
<comment type="catalytic activity">
    <reaction evidence="9 10">
        <text>L-cysteinyl-[protein] + hexadecanoyl-CoA = S-hexadecanoyl-L-cysteinyl-[protein] + CoA</text>
        <dbReference type="Rhea" id="RHEA:36683"/>
        <dbReference type="Rhea" id="RHEA-COMP:10131"/>
        <dbReference type="Rhea" id="RHEA-COMP:11032"/>
        <dbReference type="ChEBI" id="CHEBI:29950"/>
        <dbReference type="ChEBI" id="CHEBI:57287"/>
        <dbReference type="ChEBI" id="CHEBI:57379"/>
        <dbReference type="ChEBI" id="CHEBI:74151"/>
        <dbReference type="EC" id="2.3.1.225"/>
    </reaction>
</comment>
<dbReference type="GO" id="GO:0005794">
    <property type="term" value="C:Golgi apparatus"/>
    <property type="evidence" value="ECO:0007669"/>
    <property type="project" value="TreeGrafter"/>
</dbReference>
<evidence type="ECO:0000256" key="3">
    <source>
        <dbReference type="ARBA" id="ARBA00022692"/>
    </source>
</evidence>
<dbReference type="GO" id="GO:0006612">
    <property type="term" value="P:protein targeting to membrane"/>
    <property type="evidence" value="ECO:0007669"/>
    <property type="project" value="TreeGrafter"/>
</dbReference>
<comment type="domain">
    <text evidence="10">The DHHC domain is required for palmitoyltransferase activity.</text>
</comment>
<accession>A0AA86RH40</accession>
<sequence>MRAIYKNKIVIGSQLYCLVITCAIFLILPVVHTLIMYLQLNRADSFLIFIPIYVLSLLTVSFYIKTSLTDPGVIPKRIQTPVSSELIDSNIQPAQTMMFSSKTLAKMPSASLKVINEMNCEDDIEMGMNISIPQFVTNNIKATNKISVHFAQNTHCSTCNVEKPPGVAHCPLCKHCVLSHDHHCPWVGTCIGIRNYKYFILCVTFTLLYFATLLGYYSWTVYIQSKDPSLWIIVTAICVFVSLFGFFFGLTMTIQHIKLIMIDQTTRSELKNRSTIKVAMKLSALASNSLDSVTYYIKNDPILSKLKHIKHTGLRRLMYGNKMPILRHMNVSDAEETAWKWVIALSVLD</sequence>
<evidence type="ECO:0000256" key="1">
    <source>
        <dbReference type="ARBA" id="ARBA00004127"/>
    </source>
</evidence>
<dbReference type="GO" id="GO:0005783">
    <property type="term" value="C:endoplasmic reticulum"/>
    <property type="evidence" value="ECO:0007669"/>
    <property type="project" value="TreeGrafter"/>
</dbReference>
<dbReference type="PANTHER" id="PTHR22883:SF43">
    <property type="entry name" value="PALMITOYLTRANSFERASE APP"/>
    <property type="match status" value="1"/>
</dbReference>
<evidence type="ECO:0000313" key="12">
    <source>
        <dbReference type="EMBL" id="CAI9976417.1"/>
    </source>
</evidence>
<reference evidence="12" key="1">
    <citation type="submission" date="2023-06" db="EMBL/GenBank/DDBJ databases">
        <authorList>
            <person name="Kurt Z."/>
        </authorList>
    </citation>
    <scope>NUCLEOTIDE SEQUENCE</scope>
</reference>
<proteinExistence type="inferred from homology"/>
<feature type="transmembrane region" description="Helical" evidence="10">
    <location>
        <begin position="198"/>
        <end position="219"/>
    </location>
</feature>
<dbReference type="GO" id="GO:0019706">
    <property type="term" value="F:protein-cysteine S-palmitoyltransferase activity"/>
    <property type="evidence" value="ECO:0007669"/>
    <property type="project" value="UniProtKB-EC"/>
</dbReference>
<evidence type="ECO:0000256" key="7">
    <source>
        <dbReference type="ARBA" id="ARBA00023288"/>
    </source>
</evidence>
<evidence type="ECO:0000256" key="10">
    <source>
        <dbReference type="RuleBase" id="RU079119"/>
    </source>
</evidence>
<dbReference type="InterPro" id="IPR039859">
    <property type="entry name" value="PFA4/ZDH16/20/ERF2-like"/>
</dbReference>
<feature type="transmembrane region" description="Helical" evidence="10">
    <location>
        <begin position="15"/>
        <end position="40"/>
    </location>
</feature>
<dbReference type="EC" id="2.3.1.225" evidence="10"/>
<name>A0AA86RH40_9EUKA</name>
<evidence type="ECO:0000313" key="14">
    <source>
        <dbReference type="Proteomes" id="UP001642409"/>
    </source>
</evidence>
<evidence type="ECO:0000256" key="4">
    <source>
        <dbReference type="ARBA" id="ARBA00022989"/>
    </source>
</evidence>
<dbReference type="InterPro" id="IPR001594">
    <property type="entry name" value="Palmitoyltrfase_DHHC"/>
</dbReference>
<dbReference type="AlphaFoldDB" id="A0AA86RH40"/>
<evidence type="ECO:0000256" key="6">
    <source>
        <dbReference type="ARBA" id="ARBA00023139"/>
    </source>
</evidence>
<keyword evidence="2 10" id="KW-0808">Transferase</keyword>
<evidence type="ECO:0000256" key="5">
    <source>
        <dbReference type="ARBA" id="ARBA00023136"/>
    </source>
</evidence>
<keyword evidence="6" id="KW-0564">Palmitate</keyword>
<evidence type="ECO:0000256" key="9">
    <source>
        <dbReference type="ARBA" id="ARBA00048048"/>
    </source>
</evidence>
<keyword evidence="7" id="KW-0449">Lipoprotein</keyword>
<keyword evidence="4 10" id="KW-1133">Transmembrane helix</keyword>
<gene>
    <name evidence="13" type="ORF">HINF_LOCUS17398</name>
    <name evidence="12" type="ORF">HINF_LOCUS64062</name>
</gene>
<feature type="domain" description="Palmitoyltransferase DHHC" evidence="11">
    <location>
        <begin position="151"/>
        <end position="272"/>
    </location>
</feature>
<reference evidence="13 14" key="2">
    <citation type="submission" date="2024-07" db="EMBL/GenBank/DDBJ databases">
        <authorList>
            <person name="Akdeniz Z."/>
        </authorList>
    </citation>
    <scope>NUCLEOTIDE SEQUENCE [LARGE SCALE GENOMIC DNA]</scope>
</reference>
<dbReference type="EMBL" id="CATOUU010001173">
    <property type="protein sequence ID" value="CAI9976417.1"/>
    <property type="molecule type" value="Genomic_DNA"/>
</dbReference>
<protein>
    <recommendedName>
        <fullName evidence="10">Palmitoyltransferase</fullName>
        <ecNumber evidence="10">2.3.1.225</ecNumber>
    </recommendedName>
</protein>
<evidence type="ECO:0000313" key="13">
    <source>
        <dbReference type="EMBL" id="CAL6001346.1"/>
    </source>
</evidence>
<comment type="similarity">
    <text evidence="10">Belongs to the DHHC palmitoyltransferase family.</text>
</comment>